<feature type="domain" description="GFO/IDH/MocA-like oxidoreductase" evidence="4">
    <location>
        <begin position="132"/>
        <end position="254"/>
    </location>
</feature>
<dbReference type="Pfam" id="PF01408">
    <property type="entry name" value="GFO_IDH_MocA"/>
    <property type="match status" value="1"/>
</dbReference>
<dbReference type="InterPro" id="IPR055170">
    <property type="entry name" value="GFO_IDH_MocA-like_dom"/>
</dbReference>
<name>A0A1H9C2D4_9RHOB</name>
<dbReference type="InterPro" id="IPR000683">
    <property type="entry name" value="Gfo/Idh/MocA-like_OxRdtase_N"/>
</dbReference>
<evidence type="ECO:0000259" key="4">
    <source>
        <dbReference type="Pfam" id="PF22725"/>
    </source>
</evidence>
<dbReference type="GO" id="GO:0016491">
    <property type="term" value="F:oxidoreductase activity"/>
    <property type="evidence" value="ECO:0007669"/>
    <property type="project" value="UniProtKB-KW"/>
</dbReference>
<dbReference type="Gene3D" id="3.30.360.10">
    <property type="entry name" value="Dihydrodipicolinate Reductase, domain 2"/>
    <property type="match status" value="1"/>
</dbReference>
<feature type="domain" description="NAD-dependent epimerase/dehydratase" evidence="2">
    <location>
        <begin position="370"/>
        <end position="594"/>
    </location>
</feature>
<dbReference type="SUPFAM" id="SSF55347">
    <property type="entry name" value="Glyceraldehyde-3-phosphate dehydrogenase-like, C-terminal domain"/>
    <property type="match status" value="1"/>
</dbReference>
<keyword evidence="6" id="KW-1185">Reference proteome</keyword>
<evidence type="ECO:0000256" key="1">
    <source>
        <dbReference type="ARBA" id="ARBA00023002"/>
    </source>
</evidence>
<dbReference type="AlphaFoldDB" id="A0A1H9C2D4"/>
<dbReference type="Gene3D" id="3.40.50.720">
    <property type="entry name" value="NAD(P)-binding Rossmann-like Domain"/>
    <property type="match status" value="2"/>
</dbReference>
<dbReference type="InterPro" id="IPR001509">
    <property type="entry name" value="Epimerase_deHydtase"/>
</dbReference>
<dbReference type="Pfam" id="PF22725">
    <property type="entry name" value="GFO_IDH_MocA_C3"/>
    <property type="match status" value="1"/>
</dbReference>
<organism evidence="5 6">
    <name type="scientific">Thalassovita taeanensis</name>
    <dbReference type="NCBI Taxonomy" id="657014"/>
    <lineage>
        <taxon>Bacteria</taxon>
        <taxon>Pseudomonadati</taxon>
        <taxon>Pseudomonadota</taxon>
        <taxon>Alphaproteobacteria</taxon>
        <taxon>Rhodobacterales</taxon>
        <taxon>Roseobacteraceae</taxon>
        <taxon>Thalassovita</taxon>
    </lineage>
</organism>
<dbReference type="PANTHER" id="PTHR43818:SF11">
    <property type="entry name" value="BCDNA.GH03377"/>
    <property type="match status" value="1"/>
</dbReference>
<proteinExistence type="predicted"/>
<reference evidence="5 6" key="1">
    <citation type="submission" date="2016-10" db="EMBL/GenBank/DDBJ databases">
        <authorList>
            <person name="de Groot N.N."/>
        </authorList>
    </citation>
    <scope>NUCLEOTIDE SEQUENCE [LARGE SCALE GENOMIC DNA]</scope>
    <source>
        <strain evidence="5 6">DSM 22007</strain>
    </source>
</reference>
<dbReference type="STRING" id="657014.SAMN04488092_10389"/>
<dbReference type="RefSeq" id="WP_090268815.1">
    <property type="nucleotide sequence ID" value="NZ_FOEP01000003.1"/>
</dbReference>
<protein>
    <submittedName>
        <fullName evidence="5">Predicted dehydrogenase</fullName>
    </submittedName>
</protein>
<dbReference type="OrthoDB" id="7798185at2"/>
<dbReference type="Pfam" id="PF01370">
    <property type="entry name" value="Epimerase"/>
    <property type="match status" value="1"/>
</dbReference>
<dbReference type="InterPro" id="IPR050463">
    <property type="entry name" value="Gfo/Idh/MocA_oxidrdct_glycsds"/>
</dbReference>
<dbReference type="InterPro" id="IPR036291">
    <property type="entry name" value="NAD(P)-bd_dom_sf"/>
</dbReference>
<gene>
    <name evidence="5" type="ORF">SAMN04488092_10389</name>
</gene>
<dbReference type="EMBL" id="FOEP01000003">
    <property type="protein sequence ID" value="SEP94993.1"/>
    <property type="molecule type" value="Genomic_DNA"/>
</dbReference>
<keyword evidence="1" id="KW-0560">Oxidoreductase</keyword>
<evidence type="ECO:0000313" key="6">
    <source>
        <dbReference type="Proteomes" id="UP000198634"/>
    </source>
</evidence>
<dbReference type="GO" id="GO:0000166">
    <property type="term" value="F:nucleotide binding"/>
    <property type="evidence" value="ECO:0007669"/>
    <property type="project" value="InterPro"/>
</dbReference>
<dbReference type="Proteomes" id="UP000198634">
    <property type="component" value="Unassembled WGS sequence"/>
</dbReference>
<evidence type="ECO:0000259" key="2">
    <source>
        <dbReference type="Pfam" id="PF01370"/>
    </source>
</evidence>
<dbReference type="SUPFAM" id="SSF51735">
    <property type="entry name" value="NAD(P)-binding Rossmann-fold domains"/>
    <property type="match status" value="2"/>
</dbReference>
<evidence type="ECO:0000259" key="3">
    <source>
        <dbReference type="Pfam" id="PF01408"/>
    </source>
</evidence>
<dbReference type="CDD" id="cd08946">
    <property type="entry name" value="SDR_e"/>
    <property type="match status" value="1"/>
</dbReference>
<dbReference type="PANTHER" id="PTHR43818">
    <property type="entry name" value="BCDNA.GH03377"/>
    <property type="match status" value="1"/>
</dbReference>
<accession>A0A1H9C2D4</accession>
<evidence type="ECO:0000313" key="5">
    <source>
        <dbReference type="EMBL" id="SEP94993.1"/>
    </source>
</evidence>
<sequence length="698" mass="74953">MTSKPIRVGIIGAGYIASWHADALRAAPDVELVCICDVSLSAAQDLAAGYGVVAFGSVEEMIAAKVCDAVHILTPPNLHHDISLTCLKAGLHCLVEKPVALSAAETQAMVEAADAAGVTFAAGHNFLGIPGYRRLKQARDAGRLGRVSAIEINWCFPMAPLRSGPYGLWLLRDPQNMLLELGPHPFAFAVDLFGPLEVLHLELGQPVTLPGGAVRHQSWRVLARAGEVDVNINLSLVETHDDRSVTLRGSSGVARLDYAADTLVISQDNAADLVLNPFLKQMSLAGQHLREGVVNAARQLVSLNQKSPYGLSFRGAVNGVYSALRNGAPVDARFDGRSAVTVMKAIDDTLAKMPGNSDPAPAQGTPRPTVMVIGGTGFIGRNLTRTLVARGYDVRVVSRGRIGPFGDIADHVETVSLSMSDLEGLTASMQGIDAVFNLAKSMDTTWEDAQKNDVGTALRVAEAALAAGVRRLVYTGTIASYDMSDPSRVITEDTGFGDDMSDRNLYARSKAECERQLMQMYRDRGLPLVIARPGIVIGAGGPLQHWGIGRWHGAGAVRIWGHGRNTLPFVLADDVSDALVRMIETEAAVGQSFNLIGAPMMSARGYFDAIHQSLGARIKVRPGSLYAFYLADGVKYALKTHVLRRKGAVRPSLKDWKSRAHFSPFDNAHPKAILGWSPETDTNRFIARGIHDANLFGL</sequence>
<feature type="domain" description="Gfo/Idh/MocA-like oxidoreductase N-terminal" evidence="3">
    <location>
        <begin position="6"/>
        <end position="124"/>
    </location>
</feature>